<dbReference type="GO" id="GO:0051301">
    <property type="term" value="P:cell division"/>
    <property type="evidence" value="ECO:0007669"/>
    <property type="project" value="UniProtKB-KW"/>
</dbReference>
<dbReference type="PANTHER" id="PTHR23135:SF4">
    <property type="entry name" value="UDP-N-ACETYLMURAMOYL-L-ALANYL-D-GLUTAMATE--2,6-DIAMINOPIMELATE LIGASE MURE HOMOLOG, CHLOROPLASTIC"/>
    <property type="match status" value="1"/>
</dbReference>
<dbReference type="GO" id="GO:0009252">
    <property type="term" value="P:peptidoglycan biosynthetic process"/>
    <property type="evidence" value="ECO:0007669"/>
    <property type="project" value="UniProtKB-UniRule"/>
</dbReference>
<feature type="short sequence motif" description="Meso-diaminopimelate recognition motif" evidence="11">
    <location>
        <begin position="405"/>
        <end position="408"/>
    </location>
</feature>
<comment type="similarity">
    <text evidence="1 11">Belongs to the MurCDEF family. MurE subfamily.</text>
</comment>
<evidence type="ECO:0000256" key="8">
    <source>
        <dbReference type="ARBA" id="ARBA00022984"/>
    </source>
</evidence>
<evidence type="ECO:0000313" key="16">
    <source>
        <dbReference type="EMBL" id="MCY0966019.1"/>
    </source>
</evidence>
<feature type="modified residue" description="N6-carboxylysine" evidence="11">
    <location>
        <position position="222"/>
    </location>
</feature>
<evidence type="ECO:0000256" key="9">
    <source>
        <dbReference type="ARBA" id="ARBA00023306"/>
    </source>
</evidence>
<dbReference type="InterPro" id="IPR005761">
    <property type="entry name" value="UDP-N-AcMur-Glu-dNH2Pim_ligase"/>
</dbReference>
<name>A0A9X3EFY5_9GAMM</name>
<dbReference type="SUPFAM" id="SSF53623">
    <property type="entry name" value="MurD-like peptide ligases, catalytic domain"/>
    <property type="match status" value="1"/>
</dbReference>
<dbReference type="GO" id="GO:0005524">
    <property type="term" value="F:ATP binding"/>
    <property type="evidence" value="ECO:0007669"/>
    <property type="project" value="UniProtKB-UniRule"/>
</dbReference>
<evidence type="ECO:0000256" key="10">
    <source>
        <dbReference type="ARBA" id="ARBA00023316"/>
    </source>
</evidence>
<dbReference type="GO" id="GO:0000287">
    <property type="term" value="F:magnesium ion binding"/>
    <property type="evidence" value="ECO:0007669"/>
    <property type="project" value="UniProtKB-UniRule"/>
</dbReference>
<feature type="binding site" evidence="11">
    <location>
        <position position="29"/>
    </location>
    <ligand>
        <name>UDP-N-acetyl-alpha-D-muramoyl-L-alanyl-D-glutamate</name>
        <dbReference type="ChEBI" id="CHEBI:83900"/>
    </ligand>
</feature>
<keyword evidence="17" id="KW-1185">Reference proteome</keyword>
<dbReference type="InterPro" id="IPR013221">
    <property type="entry name" value="Mur_ligase_cen"/>
</dbReference>
<dbReference type="NCBIfam" id="TIGR01085">
    <property type="entry name" value="murE"/>
    <property type="match status" value="1"/>
</dbReference>
<comment type="cofactor">
    <cofactor evidence="11">
        <name>Mg(2+)</name>
        <dbReference type="ChEBI" id="CHEBI:18420"/>
    </cofactor>
</comment>
<dbReference type="HAMAP" id="MF_00208">
    <property type="entry name" value="MurE"/>
    <property type="match status" value="1"/>
</dbReference>
<comment type="caution">
    <text evidence="16">The sequence shown here is derived from an EMBL/GenBank/DDBJ whole genome shotgun (WGS) entry which is preliminary data.</text>
</comment>
<dbReference type="GO" id="GO:0005737">
    <property type="term" value="C:cytoplasm"/>
    <property type="evidence" value="ECO:0007669"/>
    <property type="project" value="UniProtKB-SubCell"/>
</dbReference>
<dbReference type="GO" id="GO:0008360">
    <property type="term" value="P:regulation of cell shape"/>
    <property type="evidence" value="ECO:0007669"/>
    <property type="project" value="UniProtKB-KW"/>
</dbReference>
<dbReference type="GO" id="GO:0071555">
    <property type="term" value="P:cell wall organization"/>
    <property type="evidence" value="ECO:0007669"/>
    <property type="project" value="UniProtKB-KW"/>
</dbReference>
<accession>A0A9X3EFY5</accession>
<keyword evidence="8 11" id="KW-0573">Peptidoglycan synthesis</keyword>
<dbReference type="InterPro" id="IPR036615">
    <property type="entry name" value="Mur_ligase_C_dom_sf"/>
</dbReference>
<dbReference type="PROSITE" id="PS01011">
    <property type="entry name" value="FOLYLPOLYGLU_SYNT_1"/>
    <property type="match status" value="1"/>
</dbReference>
<dbReference type="SUPFAM" id="SSF53244">
    <property type="entry name" value="MurD-like peptide ligases, peptide-binding domain"/>
    <property type="match status" value="1"/>
</dbReference>
<evidence type="ECO:0000259" key="14">
    <source>
        <dbReference type="Pfam" id="PF02875"/>
    </source>
</evidence>
<comment type="subcellular location">
    <subcellularLocation>
        <location evidence="11 12">Cytoplasm</location>
    </subcellularLocation>
</comment>
<evidence type="ECO:0000259" key="15">
    <source>
        <dbReference type="Pfam" id="PF08245"/>
    </source>
</evidence>
<keyword evidence="7 11" id="KW-0133">Cell shape</keyword>
<dbReference type="NCBIfam" id="NF001126">
    <property type="entry name" value="PRK00139.1-4"/>
    <property type="match status" value="1"/>
</dbReference>
<dbReference type="Gene3D" id="3.40.1190.10">
    <property type="entry name" value="Mur-like, catalytic domain"/>
    <property type="match status" value="1"/>
</dbReference>
<evidence type="ECO:0000256" key="12">
    <source>
        <dbReference type="RuleBase" id="RU004135"/>
    </source>
</evidence>
<dbReference type="EC" id="6.3.2.13" evidence="11"/>
<evidence type="ECO:0000256" key="11">
    <source>
        <dbReference type="HAMAP-Rule" id="MF_00208"/>
    </source>
</evidence>
<feature type="binding site" evidence="11">
    <location>
        <position position="188"/>
    </location>
    <ligand>
        <name>UDP-N-acetyl-alpha-D-muramoyl-L-alanyl-D-glutamate</name>
        <dbReference type="ChEBI" id="CHEBI:83900"/>
    </ligand>
</feature>
<keyword evidence="10 11" id="KW-0961">Cell wall biogenesis/degradation</keyword>
<dbReference type="GO" id="GO:0004326">
    <property type="term" value="F:tetrahydrofolylpolyglutamate synthase activity"/>
    <property type="evidence" value="ECO:0007669"/>
    <property type="project" value="InterPro"/>
</dbReference>
<evidence type="ECO:0000256" key="7">
    <source>
        <dbReference type="ARBA" id="ARBA00022960"/>
    </source>
</evidence>
<feature type="binding site" evidence="11">
    <location>
        <position position="182"/>
    </location>
    <ligand>
        <name>UDP-N-acetyl-alpha-D-muramoyl-L-alanyl-D-glutamate</name>
        <dbReference type="ChEBI" id="CHEBI:83900"/>
    </ligand>
</feature>
<feature type="binding site" evidence="11">
    <location>
        <position position="459"/>
    </location>
    <ligand>
        <name>meso-2,6-diaminopimelate</name>
        <dbReference type="ChEBI" id="CHEBI:57791"/>
    </ligand>
</feature>
<feature type="binding site" evidence="11">
    <location>
        <position position="190"/>
    </location>
    <ligand>
        <name>UDP-N-acetyl-alpha-D-muramoyl-L-alanyl-D-glutamate</name>
        <dbReference type="ChEBI" id="CHEBI:83900"/>
    </ligand>
</feature>
<dbReference type="EMBL" id="JAPNOA010000029">
    <property type="protein sequence ID" value="MCY0966019.1"/>
    <property type="molecule type" value="Genomic_DNA"/>
</dbReference>
<dbReference type="InterPro" id="IPR004101">
    <property type="entry name" value="Mur_ligase_C"/>
</dbReference>
<comment type="function">
    <text evidence="11">Catalyzes the addition of meso-diaminopimelic acid to the nucleotide precursor UDP-N-acetylmuramoyl-L-alanyl-D-glutamate (UMAG) in the biosynthesis of bacterial cell-wall peptidoglycan.</text>
</comment>
<proteinExistence type="inferred from homology"/>
<dbReference type="SUPFAM" id="SSF63418">
    <property type="entry name" value="MurE/MurF N-terminal domain"/>
    <property type="match status" value="1"/>
</dbReference>
<comment type="catalytic activity">
    <reaction evidence="11">
        <text>UDP-N-acetyl-alpha-D-muramoyl-L-alanyl-D-glutamate + meso-2,6-diaminopimelate + ATP = UDP-N-acetyl-alpha-D-muramoyl-L-alanyl-gamma-D-glutamyl-meso-2,6-diaminopimelate + ADP + phosphate + H(+)</text>
        <dbReference type="Rhea" id="RHEA:23676"/>
        <dbReference type="ChEBI" id="CHEBI:15378"/>
        <dbReference type="ChEBI" id="CHEBI:30616"/>
        <dbReference type="ChEBI" id="CHEBI:43474"/>
        <dbReference type="ChEBI" id="CHEBI:57791"/>
        <dbReference type="ChEBI" id="CHEBI:83900"/>
        <dbReference type="ChEBI" id="CHEBI:83905"/>
        <dbReference type="ChEBI" id="CHEBI:456216"/>
        <dbReference type="EC" id="6.3.2.13"/>
    </reaction>
</comment>
<evidence type="ECO:0000256" key="3">
    <source>
        <dbReference type="ARBA" id="ARBA00022598"/>
    </source>
</evidence>
<dbReference type="GO" id="GO:0008765">
    <property type="term" value="F:UDP-N-acetylmuramoylalanyl-D-glutamate-2,6-diaminopimelate ligase activity"/>
    <property type="evidence" value="ECO:0007669"/>
    <property type="project" value="UniProtKB-UniRule"/>
</dbReference>
<dbReference type="Pfam" id="PF01225">
    <property type="entry name" value="Mur_ligase"/>
    <property type="match status" value="1"/>
</dbReference>
<protein>
    <recommendedName>
        <fullName evidence="11">UDP-N-acetylmuramoyl-L-alanyl-D-glutamate--2,6-diaminopimelate ligase</fullName>
        <ecNumber evidence="11">6.3.2.13</ecNumber>
    </recommendedName>
    <alternativeName>
        <fullName evidence="11">Meso-A2pm-adding enzyme</fullName>
    </alternativeName>
    <alternativeName>
        <fullName evidence="11">Meso-diaminopimelate-adding enzyme</fullName>
    </alternativeName>
    <alternativeName>
        <fullName evidence="11">UDP-MurNAc-L-Ala-D-Glu:meso-diaminopimelate ligase</fullName>
    </alternativeName>
    <alternativeName>
        <fullName evidence="11">UDP-MurNAc-tripeptide synthetase</fullName>
    </alternativeName>
    <alternativeName>
        <fullName evidence="11">UDP-N-acetylmuramyl-tripeptide synthetase</fullName>
    </alternativeName>
</protein>
<dbReference type="Gene3D" id="3.90.190.20">
    <property type="entry name" value="Mur ligase, C-terminal domain"/>
    <property type="match status" value="1"/>
</dbReference>
<dbReference type="PANTHER" id="PTHR23135">
    <property type="entry name" value="MUR LIGASE FAMILY MEMBER"/>
    <property type="match status" value="1"/>
</dbReference>
<keyword evidence="4 11" id="KW-0132">Cell division</keyword>
<dbReference type="Pfam" id="PF02875">
    <property type="entry name" value="Mur_ligase_C"/>
    <property type="match status" value="1"/>
</dbReference>
<organism evidence="16 17">
    <name type="scientific">Parathalassolituus penaei</name>
    <dbReference type="NCBI Taxonomy" id="2997323"/>
    <lineage>
        <taxon>Bacteria</taxon>
        <taxon>Pseudomonadati</taxon>
        <taxon>Pseudomonadota</taxon>
        <taxon>Gammaproteobacteria</taxon>
        <taxon>Oceanospirillales</taxon>
        <taxon>Oceanospirillaceae</taxon>
        <taxon>Parathalassolituus</taxon>
    </lineage>
</organism>
<evidence type="ECO:0000256" key="2">
    <source>
        <dbReference type="ARBA" id="ARBA00022490"/>
    </source>
</evidence>
<gene>
    <name evidence="11" type="primary">murE</name>
    <name evidence="16" type="ORF">OUO13_12545</name>
</gene>
<comment type="caution">
    <text evidence="11">Lacks conserved residue(s) required for the propagation of feature annotation.</text>
</comment>
<dbReference type="AlphaFoldDB" id="A0A9X3EFY5"/>
<evidence type="ECO:0000259" key="13">
    <source>
        <dbReference type="Pfam" id="PF01225"/>
    </source>
</evidence>
<dbReference type="InterPro" id="IPR000713">
    <property type="entry name" value="Mur_ligase_N"/>
</dbReference>
<dbReference type="Proteomes" id="UP001150830">
    <property type="component" value="Unassembled WGS sequence"/>
</dbReference>
<feature type="binding site" evidence="11">
    <location>
        <begin position="113"/>
        <end position="119"/>
    </location>
    <ligand>
        <name>ATP</name>
        <dbReference type="ChEBI" id="CHEBI:30616"/>
    </ligand>
</feature>
<evidence type="ECO:0000256" key="6">
    <source>
        <dbReference type="ARBA" id="ARBA00022840"/>
    </source>
</evidence>
<feature type="binding site" evidence="11">
    <location>
        <position position="31"/>
    </location>
    <ligand>
        <name>UDP-N-acetyl-alpha-D-muramoyl-L-alanyl-D-glutamate</name>
        <dbReference type="ChEBI" id="CHEBI:83900"/>
    </ligand>
</feature>
<keyword evidence="2 11" id="KW-0963">Cytoplasm</keyword>
<feature type="binding site" evidence="11">
    <location>
        <position position="382"/>
    </location>
    <ligand>
        <name>meso-2,6-diaminopimelate</name>
        <dbReference type="ChEBI" id="CHEBI:57791"/>
    </ligand>
</feature>
<sequence length="491" mass="53015">MATMRISQIVGAGMFVPPEWDRECHHIVLDSRDVKRGDLFIARAGSLARGQDFIKAALAAGAIAVLEEGEFGFRCEAGGVPVFSVPDLASQLPGWLLRRYQQARTLPLLAVTGTNGKSSTVQYVAQLVSRLGQRCGVIGTTGNGIWPDLQPTRNTTPDLATTLRCLEEMQEQGACLAAMEVSSHGLHQGRVSGLEFAVAAITNITQDHLDYHGTMDNYQAAKQRLFTDFPLGQAILNLDDARIAAMRHQANLRVPGLTLSCEQDADIMIRDPQFSSRWMSAQLTSPWGEARLQVPLIGGFNLVNAVMAISMLAAAGFDFNALVAAAASLRPVDGRMELYVRDGSPSVVVDFAHTPDAISTVIGALRPWNRPLTLVYGCGGERDRSKRPLMTEAALAADQVWLTDDNPRGESPAQIWVDALDVDGAGRVVCEHNRERAIVGALAATPADGLLVIAGKGHENYQEIAGVRHPYRDADVLLEMGYQRAGGEDVV</sequence>
<keyword evidence="11" id="KW-0460">Magnesium</keyword>
<dbReference type="InterPro" id="IPR035911">
    <property type="entry name" value="MurE/MurF_N"/>
</dbReference>
<evidence type="ECO:0000313" key="17">
    <source>
        <dbReference type="Proteomes" id="UP001150830"/>
    </source>
</evidence>
<dbReference type="Gene3D" id="3.40.1390.10">
    <property type="entry name" value="MurE/MurF, N-terminal domain"/>
    <property type="match status" value="1"/>
</dbReference>
<feature type="binding site" evidence="11">
    <location>
        <position position="154"/>
    </location>
    <ligand>
        <name>UDP-N-acetyl-alpha-D-muramoyl-L-alanyl-D-glutamate</name>
        <dbReference type="ChEBI" id="CHEBI:83900"/>
    </ligand>
</feature>
<feature type="binding site" evidence="11">
    <location>
        <position position="455"/>
    </location>
    <ligand>
        <name>meso-2,6-diaminopimelate</name>
        <dbReference type="ChEBI" id="CHEBI:57791"/>
    </ligand>
</feature>
<dbReference type="InterPro" id="IPR018109">
    <property type="entry name" value="Folylpolyglutamate_synth_CS"/>
</dbReference>
<dbReference type="Pfam" id="PF08245">
    <property type="entry name" value="Mur_ligase_M"/>
    <property type="match status" value="1"/>
</dbReference>
<reference evidence="16" key="1">
    <citation type="submission" date="2022-11" db="EMBL/GenBank/DDBJ databases">
        <title>Parathalassolutuus dongxingensis gen. nov., sp. nov., a novel member of family Oceanospirillaceae isolated from a coastal shrimp pond in Guangxi, China.</title>
        <authorList>
            <person name="Chen H."/>
        </authorList>
    </citation>
    <scope>NUCLEOTIDE SEQUENCE</scope>
    <source>
        <strain evidence="16">G-43</strain>
    </source>
</reference>
<feature type="domain" description="Mur ligase C-terminal" evidence="14">
    <location>
        <begin position="334"/>
        <end position="457"/>
    </location>
</feature>
<keyword evidence="9 11" id="KW-0131">Cell cycle</keyword>
<keyword evidence="3 11" id="KW-0436">Ligase</keyword>
<evidence type="ECO:0000256" key="1">
    <source>
        <dbReference type="ARBA" id="ARBA00005898"/>
    </source>
</evidence>
<keyword evidence="6 11" id="KW-0067">ATP-binding</keyword>
<dbReference type="InterPro" id="IPR036565">
    <property type="entry name" value="Mur-like_cat_sf"/>
</dbReference>
<comment type="pathway">
    <text evidence="11 12">Cell wall biogenesis; peptidoglycan biosynthesis.</text>
</comment>
<comment type="PTM">
    <text evidence="11">Carboxylation is probably crucial for Mg(2+) binding and, consequently, for the gamma-phosphate positioning of ATP.</text>
</comment>
<evidence type="ECO:0000256" key="5">
    <source>
        <dbReference type="ARBA" id="ARBA00022741"/>
    </source>
</evidence>
<feature type="domain" description="Mur ligase N-terminal catalytic" evidence="13">
    <location>
        <begin position="24"/>
        <end position="70"/>
    </location>
</feature>
<keyword evidence="5 11" id="KW-0547">Nucleotide-binding</keyword>
<feature type="binding site" evidence="11">
    <location>
        <begin position="405"/>
        <end position="408"/>
    </location>
    <ligand>
        <name>meso-2,6-diaminopimelate</name>
        <dbReference type="ChEBI" id="CHEBI:57791"/>
    </ligand>
</feature>
<feature type="domain" description="Mur ligase central" evidence="15">
    <location>
        <begin position="111"/>
        <end position="311"/>
    </location>
</feature>
<dbReference type="RefSeq" id="WP_283174223.1">
    <property type="nucleotide sequence ID" value="NZ_JAPNOA010000029.1"/>
</dbReference>
<feature type="binding site" evidence="11">
    <location>
        <begin position="155"/>
        <end position="156"/>
    </location>
    <ligand>
        <name>UDP-N-acetyl-alpha-D-muramoyl-L-alanyl-D-glutamate</name>
        <dbReference type="ChEBI" id="CHEBI:83900"/>
    </ligand>
</feature>
<evidence type="ECO:0000256" key="4">
    <source>
        <dbReference type="ARBA" id="ARBA00022618"/>
    </source>
</evidence>